<organism evidence="2 3">
    <name type="scientific">Lasiosphaeria hispida</name>
    <dbReference type="NCBI Taxonomy" id="260671"/>
    <lineage>
        <taxon>Eukaryota</taxon>
        <taxon>Fungi</taxon>
        <taxon>Dikarya</taxon>
        <taxon>Ascomycota</taxon>
        <taxon>Pezizomycotina</taxon>
        <taxon>Sordariomycetes</taxon>
        <taxon>Sordariomycetidae</taxon>
        <taxon>Sordariales</taxon>
        <taxon>Lasiosphaeriaceae</taxon>
        <taxon>Lasiosphaeria</taxon>
    </lineage>
</organism>
<accession>A0AAJ0HWK2</accession>
<keyword evidence="1" id="KW-0472">Membrane</keyword>
<evidence type="ECO:0000313" key="2">
    <source>
        <dbReference type="EMBL" id="KAK3364220.1"/>
    </source>
</evidence>
<keyword evidence="1" id="KW-1133">Transmembrane helix</keyword>
<dbReference type="Proteomes" id="UP001275084">
    <property type="component" value="Unassembled WGS sequence"/>
</dbReference>
<evidence type="ECO:0000256" key="1">
    <source>
        <dbReference type="SAM" id="Phobius"/>
    </source>
</evidence>
<proteinExistence type="predicted"/>
<comment type="caution">
    <text evidence="2">The sequence shown here is derived from an EMBL/GenBank/DDBJ whole genome shotgun (WGS) entry which is preliminary data.</text>
</comment>
<feature type="transmembrane region" description="Helical" evidence="1">
    <location>
        <begin position="233"/>
        <end position="252"/>
    </location>
</feature>
<keyword evidence="1" id="KW-0812">Transmembrane</keyword>
<reference evidence="2" key="2">
    <citation type="submission" date="2023-06" db="EMBL/GenBank/DDBJ databases">
        <authorList>
            <consortium name="Lawrence Berkeley National Laboratory"/>
            <person name="Haridas S."/>
            <person name="Hensen N."/>
            <person name="Bonometti L."/>
            <person name="Westerberg I."/>
            <person name="Brannstrom I.O."/>
            <person name="Guillou S."/>
            <person name="Cros-Aarteil S."/>
            <person name="Calhoun S."/>
            <person name="Kuo A."/>
            <person name="Mondo S."/>
            <person name="Pangilinan J."/>
            <person name="Riley R."/>
            <person name="Labutti K."/>
            <person name="Andreopoulos B."/>
            <person name="Lipzen A."/>
            <person name="Chen C."/>
            <person name="Yanf M."/>
            <person name="Daum C."/>
            <person name="Ng V."/>
            <person name="Clum A."/>
            <person name="Steindorff A."/>
            <person name="Ohm R."/>
            <person name="Martin F."/>
            <person name="Silar P."/>
            <person name="Natvig D."/>
            <person name="Lalanne C."/>
            <person name="Gautier V."/>
            <person name="Ament-Velasquez S.L."/>
            <person name="Kruys A."/>
            <person name="Hutchinson M.I."/>
            <person name="Powell A.J."/>
            <person name="Barry K."/>
            <person name="Miller A.N."/>
            <person name="Grigoriev I.V."/>
            <person name="Debuchy R."/>
            <person name="Gladieux P."/>
            <person name="Thoren M.H."/>
            <person name="Johannesson H."/>
        </authorList>
    </citation>
    <scope>NUCLEOTIDE SEQUENCE</scope>
    <source>
        <strain evidence="2">CBS 955.72</strain>
    </source>
</reference>
<dbReference type="AlphaFoldDB" id="A0AAJ0HWK2"/>
<dbReference type="EMBL" id="JAUIQD010000001">
    <property type="protein sequence ID" value="KAK3364220.1"/>
    <property type="molecule type" value="Genomic_DNA"/>
</dbReference>
<dbReference type="Gene3D" id="1.20.58.340">
    <property type="entry name" value="Magnesium transport protein CorA, transmembrane region"/>
    <property type="match status" value="1"/>
</dbReference>
<keyword evidence="3" id="KW-1185">Reference proteome</keyword>
<feature type="transmembrane region" description="Helical" evidence="1">
    <location>
        <begin position="264"/>
        <end position="284"/>
    </location>
</feature>
<sequence length="353" mass="39753">MKLDSAKYREHKSGPKKIVLSLSSIVMSTNPFGDFSRTTIVSRVIPGSKLKCATEKAQDLWRTFVHQPQTARCLVFLLMLEVLVEEIEKQYDGAADYLIDKVNLNDNLLGNEINKFDGQDSVETLKLIMWCLESLHKLQKSLDEAVDAVSKAKSEILAQICDKRVNKRSEALERVCQGSIEAFESRLLELEGAKLRIHHTVDLNRRQRDDTSTILQFYQNQNAFEQNKTIEKLAYLTIIYLPAGLMAAIFAIPETQSVVKESMGLGWFVFAIAVLCAATITVAVKLPELKGYVERVVRRPRTPKLSHGTCVATSGSEPETSWRRRAARFWRGMALRTSDDAVSEDVEQSGKDV</sequence>
<protein>
    <submittedName>
        <fullName evidence="2">Uncharacterized protein</fullName>
    </submittedName>
</protein>
<gene>
    <name evidence="2" type="ORF">B0T25DRAFT_529601</name>
</gene>
<reference evidence="2" key="1">
    <citation type="journal article" date="2023" name="Mol. Phylogenet. Evol.">
        <title>Genome-scale phylogeny and comparative genomics of the fungal order Sordariales.</title>
        <authorList>
            <person name="Hensen N."/>
            <person name="Bonometti L."/>
            <person name="Westerberg I."/>
            <person name="Brannstrom I.O."/>
            <person name="Guillou S."/>
            <person name="Cros-Aarteil S."/>
            <person name="Calhoun S."/>
            <person name="Haridas S."/>
            <person name="Kuo A."/>
            <person name="Mondo S."/>
            <person name="Pangilinan J."/>
            <person name="Riley R."/>
            <person name="LaButti K."/>
            <person name="Andreopoulos B."/>
            <person name="Lipzen A."/>
            <person name="Chen C."/>
            <person name="Yan M."/>
            <person name="Daum C."/>
            <person name="Ng V."/>
            <person name="Clum A."/>
            <person name="Steindorff A."/>
            <person name="Ohm R.A."/>
            <person name="Martin F."/>
            <person name="Silar P."/>
            <person name="Natvig D.O."/>
            <person name="Lalanne C."/>
            <person name="Gautier V."/>
            <person name="Ament-Velasquez S.L."/>
            <person name="Kruys A."/>
            <person name="Hutchinson M.I."/>
            <person name="Powell A.J."/>
            <person name="Barry K."/>
            <person name="Miller A.N."/>
            <person name="Grigoriev I.V."/>
            <person name="Debuchy R."/>
            <person name="Gladieux P."/>
            <person name="Hiltunen Thoren M."/>
            <person name="Johannesson H."/>
        </authorList>
    </citation>
    <scope>NUCLEOTIDE SEQUENCE</scope>
    <source>
        <strain evidence="2">CBS 955.72</strain>
    </source>
</reference>
<name>A0AAJ0HWK2_9PEZI</name>
<evidence type="ECO:0000313" key="3">
    <source>
        <dbReference type="Proteomes" id="UP001275084"/>
    </source>
</evidence>